<dbReference type="InterPro" id="IPR011047">
    <property type="entry name" value="Quinoprotein_ADH-like_sf"/>
</dbReference>
<organism evidence="4 5">
    <name type="scientific">Pseudoduganella albidiflava</name>
    <dbReference type="NCBI Taxonomy" id="321983"/>
    <lineage>
        <taxon>Bacteria</taxon>
        <taxon>Pseudomonadati</taxon>
        <taxon>Pseudomonadota</taxon>
        <taxon>Betaproteobacteria</taxon>
        <taxon>Burkholderiales</taxon>
        <taxon>Oxalobacteraceae</taxon>
        <taxon>Telluria group</taxon>
        <taxon>Pseudoduganella</taxon>
    </lineage>
</organism>
<dbReference type="InterPro" id="IPR002372">
    <property type="entry name" value="PQQ_rpt_dom"/>
</dbReference>
<dbReference type="Gene3D" id="2.130.10.10">
    <property type="entry name" value="YVTN repeat-like/Quinoprotein amine dehydrogenase"/>
    <property type="match status" value="2"/>
</dbReference>
<gene>
    <name evidence="4" type="ORF">EYF70_16890</name>
</gene>
<evidence type="ECO:0000256" key="2">
    <source>
        <dbReference type="SAM" id="SignalP"/>
    </source>
</evidence>
<accession>A0ABX5RX26</accession>
<dbReference type="SMART" id="SM00564">
    <property type="entry name" value="PQQ"/>
    <property type="match status" value="6"/>
</dbReference>
<reference evidence="4 5" key="1">
    <citation type="submission" date="2019-02" db="EMBL/GenBank/DDBJ databases">
        <title>Draft Genome Sequences of Six Type Strains of the Genus Massilia.</title>
        <authorList>
            <person name="Miess H."/>
            <person name="Frediansyhah A."/>
            <person name="Gross H."/>
        </authorList>
    </citation>
    <scope>NUCLEOTIDE SEQUENCE [LARGE SCALE GENOMIC DNA]</scope>
    <source>
        <strain evidence="4 5">DSM 17472</strain>
    </source>
</reference>
<sequence>MSSLIRRAAALCCVLALSACGGGGSGSGSNNGNTGSGSPGGSGSTGTGTGTPKPDQTWLHLTPGSVDLTVLEGEPVEFSIDADSTKILSQIFNVGVVEKNGVIAPEISLRSSPSGMSYEARMTTSATLAVGTHASSIELRLCEDDPLVCRTPVAGSPWLIPIKITVKPANMTPPLRHITALANWSTARGNAAHNAYVPAAFDPLNFSRRWVLEDVKEESVAHDNGLVILAKLGPRVSGAVRAISEETGTEVWRKDHTYTHLYPAAVANGRIYYLEGSPTAWLRTLDQAGVNLSGFAIHGAAGQQNEAPIVHGNGVYVEAGYDSLMARYDAATGTLAWRADGIPHDTKTPAASGDHLYVYGQKTLYKVRASDGKVAASIRNDGVVSDRGMAENVVLSGTGRMAFVVEDGTLFAFDVTRDTLAWRSTGKVAGLPAVANDMLYIFGWDGTTVDARDVATGTVQWTASRPSPGASSTLLVTNNLVFVSGANSTWAIDLTTHKKVWEYPLGGELSLSNRGILYIAGGGKLVAFNLH</sequence>
<feature type="signal peptide" evidence="2">
    <location>
        <begin position="1"/>
        <end position="21"/>
    </location>
</feature>
<feature type="compositionally biased region" description="Gly residues" evidence="1">
    <location>
        <begin position="25"/>
        <end position="49"/>
    </location>
</feature>
<dbReference type="Pfam" id="PF13360">
    <property type="entry name" value="PQQ_2"/>
    <property type="match status" value="1"/>
</dbReference>
<feature type="domain" description="Pyrrolo-quinoline quinone repeat" evidence="3">
    <location>
        <begin position="326"/>
        <end position="505"/>
    </location>
</feature>
<dbReference type="EMBL" id="CP036401">
    <property type="protein sequence ID" value="QBI02328.1"/>
    <property type="molecule type" value="Genomic_DNA"/>
</dbReference>
<evidence type="ECO:0000256" key="1">
    <source>
        <dbReference type="SAM" id="MobiDB-lite"/>
    </source>
</evidence>
<dbReference type="InterPro" id="IPR015943">
    <property type="entry name" value="WD40/YVTN_repeat-like_dom_sf"/>
</dbReference>
<evidence type="ECO:0000313" key="5">
    <source>
        <dbReference type="Proteomes" id="UP000292307"/>
    </source>
</evidence>
<protein>
    <recommendedName>
        <fullName evidence="3">Pyrrolo-quinoline quinone repeat domain-containing protein</fullName>
    </recommendedName>
</protein>
<keyword evidence="5" id="KW-1185">Reference proteome</keyword>
<dbReference type="Proteomes" id="UP000292307">
    <property type="component" value="Chromosome"/>
</dbReference>
<name>A0ABX5RX26_9BURK</name>
<dbReference type="SUPFAM" id="SSF50998">
    <property type="entry name" value="Quinoprotein alcohol dehydrogenase-like"/>
    <property type="match status" value="1"/>
</dbReference>
<dbReference type="PANTHER" id="PTHR34512">
    <property type="entry name" value="CELL SURFACE PROTEIN"/>
    <property type="match status" value="1"/>
</dbReference>
<evidence type="ECO:0000313" key="4">
    <source>
        <dbReference type="EMBL" id="QBI02328.1"/>
    </source>
</evidence>
<dbReference type="InterPro" id="IPR018391">
    <property type="entry name" value="PQQ_b-propeller_rpt"/>
</dbReference>
<feature type="region of interest" description="Disordered" evidence="1">
    <location>
        <begin position="25"/>
        <end position="57"/>
    </location>
</feature>
<keyword evidence="2" id="KW-0732">Signal</keyword>
<evidence type="ECO:0000259" key="3">
    <source>
        <dbReference type="Pfam" id="PF13360"/>
    </source>
</evidence>
<dbReference type="RefSeq" id="WP_131146442.1">
    <property type="nucleotide sequence ID" value="NZ_BMWV01000005.1"/>
</dbReference>
<proteinExistence type="predicted"/>
<feature type="chain" id="PRO_5046483728" description="Pyrrolo-quinoline quinone repeat domain-containing protein" evidence="2">
    <location>
        <begin position="22"/>
        <end position="531"/>
    </location>
</feature>
<dbReference type="PANTHER" id="PTHR34512:SF30">
    <property type="entry name" value="OUTER MEMBRANE PROTEIN ASSEMBLY FACTOR BAMB"/>
    <property type="match status" value="1"/>
</dbReference>
<dbReference type="PROSITE" id="PS51257">
    <property type="entry name" value="PROKAR_LIPOPROTEIN"/>
    <property type="match status" value="1"/>
</dbReference>